<gene>
    <name evidence="2" type="ORF">ISF_05308</name>
</gene>
<dbReference type="Proteomes" id="UP000076744">
    <property type="component" value="Unassembled WGS sequence"/>
</dbReference>
<dbReference type="RefSeq" id="XP_018704049.1">
    <property type="nucleotide sequence ID" value="XM_018848913.1"/>
</dbReference>
<feature type="region of interest" description="Disordered" evidence="1">
    <location>
        <begin position="44"/>
        <end position="108"/>
    </location>
</feature>
<dbReference type="AlphaFoldDB" id="A0A167V784"/>
<proteinExistence type="predicted"/>
<feature type="compositionally biased region" description="Low complexity" evidence="1">
    <location>
        <begin position="65"/>
        <end position="108"/>
    </location>
</feature>
<keyword evidence="3" id="KW-1185">Reference proteome</keyword>
<accession>A0A167V784</accession>
<organism evidence="2 3">
    <name type="scientific">Cordyceps fumosorosea (strain ARSEF 2679)</name>
    <name type="common">Isaria fumosorosea</name>
    <dbReference type="NCBI Taxonomy" id="1081104"/>
    <lineage>
        <taxon>Eukaryota</taxon>
        <taxon>Fungi</taxon>
        <taxon>Dikarya</taxon>
        <taxon>Ascomycota</taxon>
        <taxon>Pezizomycotina</taxon>
        <taxon>Sordariomycetes</taxon>
        <taxon>Hypocreomycetidae</taxon>
        <taxon>Hypocreales</taxon>
        <taxon>Cordycipitaceae</taxon>
        <taxon>Cordyceps</taxon>
    </lineage>
</organism>
<reference evidence="2 3" key="1">
    <citation type="journal article" date="2016" name="Genome Biol. Evol.">
        <title>Divergent and convergent evolution of fungal pathogenicity.</title>
        <authorList>
            <person name="Shang Y."/>
            <person name="Xiao G."/>
            <person name="Zheng P."/>
            <person name="Cen K."/>
            <person name="Zhan S."/>
            <person name="Wang C."/>
        </authorList>
    </citation>
    <scope>NUCLEOTIDE SEQUENCE [LARGE SCALE GENOMIC DNA]</scope>
    <source>
        <strain evidence="2 3">ARSEF 2679</strain>
    </source>
</reference>
<dbReference type="GeneID" id="30021600"/>
<comment type="caution">
    <text evidence="2">The sequence shown here is derived from an EMBL/GenBank/DDBJ whole genome shotgun (WGS) entry which is preliminary data.</text>
</comment>
<evidence type="ECO:0000313" key="3">
    <source>
        <dbReference type="Proteomes" id="UP000076744"/>
    </source>
</evidence>
<protein>
    <submittedName>
        <fullName evidence="2">Uncharacterized protein</fullName>
    </submittedName>
</protein>
<dbReference type="EMBL" id="AZHB01000012">
    <property type="protein sequence ID" value="OAA62299.1"/>
    <property type="molecule type" value="Genomic_DNA"/>
</dbReference>
<evidence type="ECO:0000256" key="1">
    <source>
        <dbReference type="SAM" id="MobiDB-lite"/>
    </source>
</evidence>
<name>A0A167V784_CORFA</name>
<sequence length="143" mass="15373">MGQLQPDQLQRMVLLLIHHHNVAQVPRACFAARRQRVGTHLPPCLRGKAATTIPTPRKTFPALCRPSTSSTRRSTAPTSAARPGMRTRASSSTRKSTSTSPPSCPSRFSSGFSQCFCGHAIESTAIKADESRCNADCPADPGK</sequence>
<evidence type="ECO:0000313" key="2">
    <source>
        <dbReference type="EMBL" id="OAA62299.1"/>
    </source>
</evidence>